<dbReference type="SUPFAM" id="SSF51126">
    <property type="entry name" value="Pectin lyase-like"/>
    <property type="match status" value="2"/>
</dbReference>
<dbReference type="InterPro" id="IPR013424">
    <property type="entry name" value="Ice-binding_C"/>
</dbReference>
<organism evidence="2 3">
    <name type="scientific">Roseimicrobium gellanilyticum</name>
    <dbReference type="NCBI Taxonomy" id="748857"/>
    <lineage>
        <taxon>Bacteria</taxon>
        <taxon>Pseudomonadati</taxon>
        <taxon>Verrucomicrobiota</taxon>
        <taxon>Verrucomicrobiia</taxon>
        <taxon>Verrucomicrobiales</taxon>
        <taxon>Verrucomicrobiaceae</taxon>
        <taxon>Roseimicrobium</taxon>
    </lineage>
</organism>
<protein>
    <submittedName>
        <fullName evidence="2">Putative secreted protein with PEP-CTERM sorting signal</fullName>
    </submittedName>
</protein>
<dbReference type="Pfam" id="PF12951">
    <property type="entry name" value="PATR"/>
    <property type="match status" value="7"/>
</dbReference>
<dbReference type="InterPro" id="IPR013425">
    <property type="entry name" value="Autotrns_rpt"/>
</dbReference>
<comment type="caution">
    <text evidence="2">The sequence shown here is derived from an EMBL/GenBank/DDBJ whole genome shotgun (WGS) entry which is preliminary data.</text>
</comment>
<dbReference type="InterPro" id="IPR011050">
    <property type="entry name" value="Pectin_lyase_fold/virulence"/>
</dbReference>
<dbReference type="EMBL" id="QNRR01000007">
    <property type="protein sequence ID" value="RBP41482.1"/>
    <property type="molecule type" value="Genomic_DNA"/>
</dbReference>
<keyword evidence="1" id="KW-0732">Signal</keyword>
<name>A0A366HFZ4_9BACT</name>
<proteinExistence type="predicted"/>
<evidence type="ECO:0000256" key="1">
    <source>
        <dbReference type="ARBA" id="ARBA00022729"/>
    </source>
</evidence>
<dbReference type="Proteomes" id="UP000253426">
    <property type="component" value="Unassembled WGS sequence"/>
</dbReference>
<dbReference type="NCBIfam" id="TIGR02595">
    <property type="entry name" value="PEP_CTERM"/>
    <property type="match status" value="1"/>
</dbReference>
<reference evidence="2 3" key="1">
    <citation type="submission" date="2018-06" db="EMBL/GenBank/DDBJ databases">
        <title>Genomic Encyclopedia of Type Strains, Phase IV (KMG-IV): sequencing the most valuable type-strain genomes for metagenomic binning, comparative biology and taxonomic classification.</title>
        <authorList>
            <person name="Goeker M."/>
        </authorList>
    </citation>
    <scope>NUCLEOTIDE SEQUENCE [LARGE SCALE GENOMIC DNA]</scope>
    <source>
        <strain evidence="2 3">DSM 25532</strain>
    </source>
</reference>
<evidence type="ECO:0000313" key="2">
    <source>
        <dbReference type="EMBL" id="RBP41482.1"/>
    </source>
</evidence>
<keyword evidence="3" id="KW-1185">Reference proteome</keyword>
<gene>
    <name evidence="2" type="ORF">DES53_107315</name>
</gene>
<evidence type="ECO:0000313" key="3">
    <source>
        <dbReference type="Proteomes" id="UP000253426"/>
    </source>
</evidence>
<sequence>MHLVFHGDYSYTTTNDLGGFTLNELVVNSAAGNTVRVAGDTSNQITFTRSSLAELPELKVSGAGNTTIAAPLVYSGNATVTNAGSGLLFLEGNQTFGLGTKQTFINAGSGTISLADDVTYSTTGSGTGLVLNFVNSNTAANSFNVGDLGGLTNVTFNVGGAGTVRFGGASVGDLFSGSAILNVREGAAFDFNANGEGMGAIMGAGTINIRGGVGVSIAGYYEVSGKLTGSTNSPNVTVEGGSHTLVLSGSASDYTGATTVNSGRLIVNANAPNGGTGVTGALGNATSEVVMGNTTGTANATLLIGKAGVSIGRNIRIRTGNTGIARLGGLNDSGTVTYSGNVIMGSNTAAAKGLTVQTTTGGTVAFTGNLLRASGATGNTDTLNVTGGGTAILGGANTFTGATTVSGGTLVLDYTVNNGSKLSQTASLTLNGGSLNVLGNSTGATNQTVSGLLLGNSTGVLGGGGRFVVIGGQDNDATVILGAITRNTAATIDFATVNTGVGTARIGTTTKNTSGGILGSYATFNRSDWAAVNGMDYITALDASSYTTSFGTGLHTSIGSNTGVTTGGATSHTLRITGTAAVTFATAADTLTLESGGVLVTPNAGATSIGSSSVRGNLASSTGEILIHQNSTAGALTVHSVISGATTVTKSGDGVLILTGTNTYTGGTYINGGTVQISASANLGAATSHVFINGATLIITGVNALPGAGTGTDGRQITIGSAGAILDVRANQSFQRGNIKGSGTLTKIGAGTMSFGSSSNTFNGDLVINEGVVLFNSNQLSSVGLITVNNGGTYEVNDDGTDSFNSSNNTPGGTRFVINGDGYQGNGAIRLTDQNAANTSPLLDPRTTLNREVFLQTTSRIQVDNGTSPGSFSLLRLTGNVTGTGGLVKTGAGGLELSARDNSYAGDTEVQNGILAINLGNDRLPTGTKVTLGLGGNSGVLKLNGFSQTIAGLTTSGSGVANAVIGGDAANTSLLEVKVASGSQNYAGSLGGTGTTFQAGNNHANNNLAFVKSGAGTLELSGASTYTGSTTVVEGTLVVSNNQALGAGGVGYAAGDGGTTVKSGATLDLNGQSNVYEVITLNGSGVGGGGALVNNNTSSVASVGGGIASFSVSSVTSTGWSANASVSIASPTFGMEAFATTQLGLTSATFTVTNGGTNFSLTNGRVNVIGGGGSGAVVVPVLGVTSDSYTVTSGTTTYSVAPTVTLQNGATGVAILDGNGKVVGITVTNAGTNFRAAPTVTFSGGIVISQGTDPTVTGRSDRFTVVAVEVVSAGTGYTEAPIVTITGNTGGIAAVAETNDTNFVLNGLALIDPGYGYTPDAPIPVTVSGGTATVTANASAIHLASDSSVGGAGDLILNPVITGEHALTKVGAGVTTLAEANTYTGGTTVSEGTLLATNFSGSATGTGNVTVASGATLGGTGYVGRAAGSAASPEANMNITVSSGAKLMVGKTHNQTIANDGAPSVLTLQTGGDGVTSGVISLLGTVQFDIYNRDPGVNSPLYANDLLVLKSANEVAINGVLQVRDTTSTSMLDWAIGDSWKLIDWAGVLPGVNHSGGFHTFELPDLALGLKWDTSQIYTTGFISVVVVPEPGRGVLFIVAFGAALLRRRRRRCESSS</sequence>
<accession>A0A366HFZ4</accession>
<dbReference type="NCBIfam" id="TIGR02601">
    <property type="entry name" value="autotrns_rpt"/>
    <property type="match status" value="7"/>
</dbReference>